<dbReference type="Gene3D" id="3.80.10.10">
    <property type="entry name" value="Ribonuclease Inhibitor"/>
    <property type="match status" value="1"/>
</dbReference>
<feature type="compositionally biased region" description="Polar residues" evidence="5">
    <location>
        <begin position="517"/>
        <end position="580"/>
    </location>
</feature>
<feature type="compositionally biased region" description="Low complexity" evidence="5">
    <location>
        <begin position="698"/>
        <end position="710"/>
    </location>
</feature>
<dbReference type="EMBL" id="CP144102">
    <property type="protein sequence ID" value="WWC89026.1"/>
    <property type="molecule type" value="Genomic_DNA"/>
</dbReference>
<proteinExistence type="predicted"/>
<feature type="compositionally biased region" description="Polar residues" evidence="5">
    <location>
        <begin position="617"/>
        <end position="631"/>
    </location>
</feature>
<dbReference type="SUPFAM" id="SSF52075">
    <property type="entry name" value="Outer arm dynein light chain 1"/>
    <property type="match status" value="1"/>
</dbReference>
<feature type="compositionally biased region" description="Basic and acidic residues" evidence="5">
    <location>
        <begin position="316"/>
        <end position="325"/>
    </location>
</feature>
<feature type="region of interest" description="Disordered" evidence="5">
    <location>
        <begin position="517"/>
        <end position="737"/>
    </location>
</feature>
<dbReference type="RefSeq" id="XP_066075789.1">
    <property type="nucleotide sequence ID" value="XM_066219692.1"/>
</dbReference>
<gene>
    <name evidence="6" type="ORF">L201_003944</name>
</gene>
<sequence length="737" mass="82321">MASLFLGQQDDIQSPEPINGRDYLIKLHKYLQVNASRLSPSRPSNTSTIGPSILQQSYTLLTLGLDPNSAPLSRSLKVPLTLGFGQPSSNPSLRTNPPKYIKPLLLRLPPDRLLYLLLRWQTLPQSLNHVGRTDVPIEEGIPVSARGARLSDAKIMKGSVEGDVRSVRSWVGSMRSVSMGSLVSREGGKGWWGRKEEINEDQILLQLYSMFTLLPALLIHPPFVSEPPILELIEAGGYTQLGGIDVRVPLDILRNLQILELEEYDPRALLIPPNPGMRSLTVKDVQDGDDWIEELLTIPADEEQSGSQNQSQDIETDSKKSENRPLKARFPNLHHLSLISTTLLNFPSLPELNSLTHLDLSNNLLNTLPSSLSGLTSLTSLNLSNNVIVSLRTSWEIIPKVKSLNLSGNRIDNLIGLDKCLNLERIDLRRNELNDFEEIGRLSVLPKIKEIYCSKNYFNDTIANVNENKEIEYRVELGILFKEENPNSQITFDNTPFTWSESRKIDLALEKKGKLNQIHSPNPSIQQHQNSTHTRYSSEPTSSIPKSPNPNLNANTNTDTDINHSASRFNSVNSIDQNRLSTQPTPKTTTTTSVKSPSSTASAIAKKKSKRRVINLDSPNDITDDGISNTKKTIEDSLRGSLRVPGKVIEEQSEEEEEQSSAANDDGFQRKVGNHNNGDEDIEQIDENSRDILGPNHQQEQQQQQQQLQEPPSIKVVSSKRKNNRKGLKKDTFDPIP</sequence>
<evidence type="ECO:0000256" key="2">
    <source>
        <dbReference type="ARBA" id="ARBA00022490"/>
    </source>
</evidence>
<evidence type="ECO:0000313" key="7">
    <source>
        <dbReference type="Proteomes" id="UP001355207"/>
    </source>
</evidence>
<dbReference type="PROSITE" id="PS51450">
    <property type="entry name" value="LRR"/>
    <property type="match status" value="3"/>
</dbReference>
<evidence type="ECO:0000256" key="5">
    <source>
        <dbReference type="SAM" id="MobiDB-lite"/>
    </source>
</evidence>
<evidence type="ECO:0000313" key="6">
    <source>
        <dbReference type="EMBL" id="WWC89026.1"/>
    </source>
</evidence>
<feature type="compositionally biased region" description="Low complexity" evidence="5">
    <location>
        <begin position="581"/>
        <end position="604"/>
    </location>
</feature>
<feature type="compositionally biased region" description="Basic residues" evidence="5">
    <location>
        <begin position="718"/>
        <end position="728"/>
    </location>
</feature>
<evidence type="ECO:0008006" key="8">
    <source>
        <dbReference type="Google" id="ProtNLM"/>
    </source>
</evidence>
<dbReference type="AlphaFoldDB" id="A0AAX4JUB3"/>
<reference evidence="6 7" key="1">
    <citation type="submission" date="2024-01" db="EMBL/GenBank/DDBJ databases">
        <title>Comparative genomics of Cryptococcus and Kwoniella reveals pathogenesis evolution and contrasting modes of karyotype evolution via chromosome fusion or intercentromeric recombination.</title>
        <authorList>
            <person name="Coelho M.A."/>
            <person name="David-Palma M."/>
            <person name="Shea T."/>
            <person name="Bowers K."/>
            <person name="McGinley-Smith S."/>
            <person name="Mohammad A.W."/>
            <person name="Gnirke A."/>
            <person name="Yurkov A.M."/>
            <person name="Nowrousian M."/>
            <person name="Sun S."/>
            <person name="Cuomo C.A."/>
            <person name="Heitman J."/>
        </authorList>
    </citation>
    <scope>NUCLEOTIDE SEQUENCE [LARGE SCALE GENOMIC DNA]</scope>
    <source>
        <strain evidence="6 7">CBS 6074</strain>
    </source>
</reference>
<dbReference type="PANTHER" id="PTHR15454">
    <property type="entry name" value="NISCHARIN RELATED"/>
    <property type="match status" value="1"/>
</dbReference>
<keyword evidence="2" id="KW-0963">Cytoplasm</keyword>
<dbReference type="InterPro" id="IPR001611">
    <property type="entry name" value="Leu-rich_rpt"/>
</dbReference>
<accession>A0AAX4JUB3</accession>
<dbReference type="Proteomes" id="UP001355207">
    <property type="component" value="Chromosome 5"/>
</dbReference>
<keyword evidence="3" id="KW-0433">Leucine-rich repeat</keyword>
<evidence type="ECO:0000256" key="1">
    <source>
        <dbReference type="ARBA" id="ARBA00004496"/>
    </source>
</evidence>
<dbReference type="PANTHER" id="PTHR15454:SF69">
    <property type="entry name" value="SERINE_THREONINE-PROTEIN KINASE 11-INTERACTING PROTEIN"/>
    <property type="match status" value="1"/>
</dbReference>
<keyword evidence="4" id="KW-0677">Repeat</keyword>
<dbReference type="GO" id="GO:0005737">
    <property type="term" value="C:cytoplasm"/>
    <property type="evidence" value="ECO:0007669"/>
    <property type="project" value="UniProtKB-SubCell"/>
</dbReference>
<dbReference type="GeneID" id="91094614"/>
<keyword evidence="7" id="KW-1185">Reference proteome</keyword>
<evidence type="ECO:0000256" key="4">
    <source>
        <dbReference type="ARBA" id="ARBA00022737"/>
    </source>
</evidence>
<name>A0AAX4JUB3_9TREE</name>
<feature type="region of interest" description="Disordered" evidence="5">
    <location>
        <begin position="298"/>
        <end position="325"/>
    </location>
</feature>
<comment type="subcellular location">
    <subcellularLocation>
        <location evidence="1">Cytoplasm</location>
    </subcellularLocation>
</comment>
<organism evidence="6 7">
    <name type="scientific">Kwoniella dendrophila CBS 6074</name>
    <dbReference type="NCBI Taxonomy" id="1295534"/>
    <lineage>
        <taxon>Eukaryota</taxon>
        <taxon>Fungi</taxon>
        <taxon>Dikarya</taxon>
        <taxon>Basidiomycota</taxon>
        <taxon>Agaricomycotina</taxon>
        <taxon>Tremellomycetes</taxon>
        <taxon>Tremellales</taxon>
        <taxon>Cryptococcaceae</taxon>
        <taxon>Kwoniella</taxon>
    </lineage>
</organism>
<dbReference type="InterPro" id="IPR032675">
    <property type="entry name" value="LRR_dom_sf"/>
</dbReference>
<dbReference type="PRINTS" id="PR00019">
    <property type="entry name" value="LEURICHRPT"/>
</dbReference>
<protein>
    <recommendedName>
        <fullName evidence="8">Leucine-rich repeat-containing protein</fullName>
    </recommendedName>
</protein>
<evidence type="ECO:0000256" key="3">
    <source>
        <dbReference type="ARBA" id="ARBA00022614"/>
    </source>
</evidence>